<protein>
    <submittedName>
        <fullName evidence="1">13245_t:CDS:1</fullName>
    </submittedName>
</protein>
<dbReference type="Proteomes" id="UP000789920">
    <property type="component" value="Unassembled WGS sequence"/>
</dbReference>
<evidence type="ECO:0000313" key="2">
    <source>
        <dbReference type="Proteomes" id="UP000789920"/>
    </source>
</evidence>
<feature type="non-terminal residue" evidence="1">
    <location>
        <position position="40"/>
    </location>
</feature>
<accession>A0ACA9RH11</accession>
<evidence type="ECO:0000313" key="1">
    <source>
        <dbReference type="EMBL" id="CAG8791606.1"/>
    </source>
</evidence>
<proteinExistence type="predicted"/>
<comment type="caution">
    <text evidence="1">The sequence shown here is derived from an EMBL/GenBank/DDBJ whole genome shotgun (WGS) entry which is preliminary data.</text>
</comment>
<feature type="non-terminal residue" evidence="1">
    <location>
        <position position="1"/>
    </location>
</feature>
<sequence>VRTLIEKFISPSRAFGLTNVDQSEKVSDQSKYHISHLPKA</sequence>
<gene>
    <name evidence="1" type="ORF">RPERSI_LOCUS19255</name>
</gene>
<keyword evidence="2" id="KW-1185">Reference proteome</keyword>
<name>A0ACA9RH11_9GLOM</name>
<organism evidence="1 2">
    <name type="scientific">Racocetra persica</name>
    <dbReference type="NCBI Taxonomy" id="160502"/>
    <lineage>
        <taxon>Eukaryota</taxon>
        <taxon>Fungi</taxon>
        <taxon>Fungi incertae sedis</taxon>
        <taxon>Mucoromycota</taxon>
        <taxon>Glomeromycotina</taxon>
        <taxon>Glomeromycetes</taxon>
        <taxon>Diversisporales</taxon>
        <taxon>Gigasporaceae</taxon>
        <taxon>Racocetra</taxon>
    </lineage>
</organism>
<reference evidence="1" key="1">
    <citation type="submission" date="2021-06" db="EMBL/GenBank/DDBJ databases">
        <authorList>
            <person name="Kallberg Y."/>
            <person name="Tangrot J."/>
            <person name="Rosling A."/>
        </authorList>
    </citation>
    <scope>NUCLEOTIDE SEQUENCE</scope>
    <source>
        <strain evidence="1">MA461A</strain>
    </source>
</reference>
<dbReference type="EMBL" id="CAJVQC010052466">
    <property type="protein sequence ID" value="CAG8791606.1"/>
    <property type="molecule type" value="Genomic_DNA"/>
</dbReference>